<gene>
    <name evidence="2" type="ORF">SINC0208_LOCUS13110</name>
</gene>
<evidence type="ECO:0000313" key="2">
    <source>
        <dbReference type="EMBL" id="CAE0332474.1"/>
    </source>
</evidence>
<protein>
    <submittedName>
        <fullName evidence="2">Uncharacterized protein</fullName>
    </submittedName>
</protein>
<keyword evidence="1" id="KW-0732">Signal</keyword>
<dbReference type="AlphaFoldDB" id="A0A7S3N1J2"/>
<reference evidence="2" key="1">
    <citation type="submission" date="2021-01" db="EMBL/GenBank/DDBJ databases">
        <authorList>
            <person name="Corre E."/>
            <person name="Pelletier E."/>
            <person name="Niang G."/>
            <person name="Scheremetjew M."/>
            <person name="Finn R."/>
            <person name="Kale V."/>
            <person name="Holt S."/>
            <person name="Cochrane G."/>
            <person name="Meng A."/>
            <person name="Brown T."/>
            <person name="Cohen L."/>
        </authorList>
    </citation>
    <scope>NUCLEOTIDE SEQUENCE</scope>
    <source>
        <strain evidence="2">S3</strain>
    </source>
</reference>
<accession>A0A7S3N1J2</accession>
<name>A0A7S3N1J2_9SPIT</name>
<proteinExistence type="predicted"/>
<feature type="chain" id="PRO_5030799669" evidence="1">
    <location>
        <begin position="29"/>
        <end position="414"/>
    </location>
</feature>
<feature type="signal peptide" evidence="1">
    <location>
        <begin position="1"/>
        <end position="28"/>
    </location>
</feature>
<dbReference type="EMBL" id="HBIH01032821">
    <property type="protein sequence ID" value="CAE0332474.1"/>
    <property type="molecule type" value="Transcribed_RNA"/>
</dbReference>
<evidence type="ECO:0000256" key="1">
    <source>
        <dbReference type="SAM" id="SignalP"/>
    </source>
</evidence>
<sequence length="414" mass="44995">MGQAGALSRVRGRQKVLLFFVGVPLISARQMGEISFLVEEVGELFAFNLSLLKRATDRPNLVEEHLPIIGLVNACGLFDLLPLAGLLLQEVELGLRRRLGLVHHINERGTRRSRLIMRGVTAVRLLIFDTCLLHRDRNSRVRGNTSPELMNIVEEDGALVVEVRVALHFHLGLSRLMFGVPAAHVREASSEVASAFAQVAFALRPILVDGGLELEEVHGRVEAVHADRVVGLVVLLEVLLAILVDPDEALGVLEGALRLLVGSIEVIEVVGGVSGRISSSLAHGSQLVVDLLHVGDVLLVAELTSSVLSLNIRDRVFIGTDVSFGLWGGLVVPEEVLHLLEVLLHFEQLEELDEEVHEHPEAGRVLAVDLALGPAVEHHRRAVEHQAQELAHCHEGVALDDGVAQPDGQVEDVN</sequence>
<organism evidence="2">
    <name type="scientific">Strombidium inclinatum</name>
    <dbReference type="NCBI Taxonomy" id="197538"/>
    <lineage>
        <taxon>Eukaryota</taxon>
        <taxon>Sar</taxon>
        <taxon>Alveolata</taxon>
        <taxon>Ciliophora</taxon>
        <taxon>Intramacronucleata</taxon>
        <taxon>Spirotrichea</taxon>
        <taxon>Oligotrichia</taxon>
        <taxon>Strombidiidae</taxon>
        <taxon>Strombidium</taxon>
    </lineage>
</organism>